<sequence length="326" mass="36850">MATLDTNDPKILQTYEAIRAGDSGTDWMILSVLPKLPGQNLQVLSVLASGAGGFQEFQKEFGQGEVPLYGYVKHENKFLLVECVPEQTANRALAFTYGKQINALLKEHDSEISITSPSDLLETPLTPTKVPLHSSSSSNMLPGKALNQSTSSLSSDKGEDAQEEAARRVREHTALKEQLKEEAARKVKAAAEERVKEQQWLKEKAAKERSIKEAYKAQYQTMEDKNRKGAILSNWFDQLTSNDRYWRKRWMVIHHTHLHLYKDQNSTKPIQTIDLRNSAVRDSVQEWYLPNTFTVREGNAEHVLRAEGREDFLRAVAAVERGASKL</sequence>
<evidence type="ECO:0000259" key="2">
    <source>
        <dbReference type="PROSITE" id="PS50003"/>
    </source>
</evidence>
<dbReference type="InParanoid" id="A0A0L0HM23"/>
<reference evidence="4 5" key="1">
    <citation type="submission" date="2009-08" db="EMBL/GenBank/DDBJ databases">
        <title>The Genome Sequence of Spizellomyces punctatus strain DAOM BR117.</title>
        <authorList>
            <consortium name="The Broad Institute Genome Sequencing Platform"/>
            <person name="Russ C."/>
            <person name="Cuomo C."/>
            <person name="Shea T."/>
            <person name="Young S.K."/>
            <person name="Zeng Q."/>
            <person name="Koehrsen M."/>
            <person name="Haas B."/>
            <person name="Borodovsky M."/>
            <person name="Guigo R."/>
            <person name="Alvarado L."/>
            <person name="Berlin A."/>
            <person name="Bochicchio J."/>
            <person name="Borenstein D."/>
            <person name="Chapman S."/>
            <person name="Chen Z."/>
            <person name="Engels R."/>
            <person name="Freedman E."/>
            <person name="Gellesch M."/>
            <person name="Goldberg J."/>
            <person name="Griggs A."/>
            <person name="Gujja S."/>
            <person name="Heiman D."/>
            <person name="Hepburn T."/>
            <person name="Howarth C."/>
            <person name="Jen D."/>
            <person name="Larson L."/>
            <person name="Lewis B."/>
            <person name="Mehta T."/>
            <person name="Park D."/>
            <person name="Pearson M."/>
            <person name="Roberts A."/>
            <person name="Saif S."/>
            <person name="Shenoy N."/>
            <person name="Sisk P."/>
            <person name="Stolte C."/>
            <person name="Sykes S."/>
            <person name="Thomson T."/>
            <person name="Walk T."/>
            <person name="White J."/>
            <person name="Yandava C."/>
            <person name="Burger G."/>
            <person name="Gray M.W."/>
            <person name="Holland P.W.H."/>
            <person name="King N."/>
            <person name="Lang F.B.F."/>
            <person name="Roger A.J."/>
            <person name="Ruiz-Trillo I."/>
            <person name="Lander E."/>
            <person name="Nusbaum C."/>
        </authorList>
    </citation>
    <scope>NUCLEOTIDE SEQUENCE [LARGE SCALE GENOMIC DNA]</scope>
    <source>
        <strain evidence="4 5">DAOM BR117</strain>
    </source>
</reference>
<feature type="region of interest" description="Disordered" evidence="1">
    <location>
        <begin position="116"/>
        <end position="170"/>
    </location>
</feature>
<dbReference type="InterPro" id="IPR002108">
    <property type="entry name" value="ADF-H"/>
</dbReference>
<dbReference type="STRING" id="645134.A0A0L0HM23"/>
<dbReference type="GeneID" id="27686167"/>
<dbReference type="Gene3D" id="2.30.29.30">
    <property type="entry name" value="Pleckstrin-homology domain (PH domain)/Phosphotyrosine-binding domain (PTB)"/>
    <property type="match status" value="1"/>
</dbReference>
<dbReference type="EMBL" id="KQ257453">
    <property type="protein sequence ID" value="KND02093.1"/>
    <property type="molecule type" value="Genomic_DNA"/>
</dbReference>
<protein>
    <recommendedName>
        <fullName evidence="6">PH domain-containing protein</fullName>
    </recommendedName>
</protein>
<dbReference type="RefSeq" id="XP_016610132.1">
    <property type="nucleotide sequence ID" value="XM_016750874.1"/>
</dbReference>
<evidence type="ECO:0008006" key="6">
    <source>
        <dbReference type="Google" id="ProtNLM"/>
    </source>
</evidence>
<dbReference type="SUPFAM" id="SSF50729">
    <property type="entry name" value="PH domain-like"/>
    <property type="match status" value="1"/>
</dbReference>
<accession>A0A0L0HM23</accession>
<evidence type="ECO:0000256" key="1">
    <source>
        <dbReference type="SAM" id="MobiDB-lite"/>
    </source>
</evidence>
<dbReference type="GO" id="GO:0003779">
    <property type="term" value="F:actin binding"/>
    <property type="evidence" value="ECO:0007669"/>
    <property type="project" value="InterPro"/>
</dbReference>
<evidence type="ECO:0000313" key="4">
    <source>
        <dbReference type="EMBL" id="KND02093.1"/>
    </source>
</evidence>
<feature type="domain" description="PH" evidence="2">
    <location>
        <begin position="229"/>
        <end position="324"/>
    </location>
</feature>
<dbReference type="InterPro" id="IPR001849">
    <property type="entry name" value="PH_domain"/>
</dbReference>
<dbReference type="OrthoDB" id="2100512at2759"/>
<dbReference type="Proteomes" id="UP000053201">
    <property type="component" value="Unassembled WGS sequence"/>
</dbReference>
<dbReference type="InterPro" id="IPR011993">
    <property type="entry name" value="PH-like_dom_sf"/>
</dbReference>
<dbReference type="AlphaFoldDB" id="A0A0L0HM23"/>
<proteinExistence type="predicted"/>
<name>A0A0L0HM23_SPIPD</name>
<dbReference type="VEuPathDB" id="FungiDB:SPPG_02593"/>
<dbReference type="PROSITE" id="PS50003">
    <property type="entry name" value="PH_DOMAIN"/>
    <property type="match status" value="1"/>
</dbReference>
<organism evidence="4 5">
    <name type="scientific">Spizellomyces punctatus (strain DAOM BR117)</name>
    <dbReference type="NCBI Taxonomy" id="645134"/>
    <lineage>
        <taxon>Eukaryota</taxon>
        <taxon>Fungi</taxon>
        <taxon>Fungi incertae sedis</taxon>
        <taxon>Chytridiomycota</taxon>
        <taxon>Chytridiomycota incertae sedis</taxon>
        <taxon>Chytridiomycetes</taxon>
        <taxon>Spizellomycetales</taxon>
        <taxon>Spizellomycetaceae</taxon>
        <taxon>Spizellomyces</taxon>
    </lineage>
</organism>
<dbReference type="PROSITE" id="PS51263">
    <property type="entry name" value="ADF_H"/>
    <property type="match status" value="1"/>
</dbReference>
<evidence type="ECO:0000313" key="5">
    <source>
        <dbReference type="Proteomes" id="UP000053201"/>
    </source>
</evidence>
<evidence type="ECO:0000259" key="3">
    <source>
        <dbReference type="PROSITE" id="PS51263"/>
    </source>
</evidence>
<feature type="domain" description="ADF-H" evidence="3">
    <location>
        <begin position="3"/>
        <end position="130"/>
    </location>
</feature>
<keyword evidence="5" id="KW-1185">Reference proteome</keyword>
<gene>
    <name evidence="4" type="ORF">SPPG_02593</name>
</gene>
<dbReference type="Pfam" id="PF00169">
    <property type="entry name" value="PH"/>
    <property type="match status" value="1"/>
</dbReference>
<dbReference type="SMART" id="SM00233">
    <property type="entry name" value="PH"/>
    <property type="match status" value="1"/>
</dbReference>
<dbReference type="InterPro" id="IPR029006">
    <property type="entry name" value="ADF-H/Gelsolin-like_dom_sf"/>
</dbReference>
<dbReference type="Gene3D" id="3.40.20.10">
    <property type="entry name" value="Severin"/>
    <property type="match status" value="1"/>
</dbReference>
<feature type="compositionally biased region" description="Polar residues" evidence="1">
    <location>
        <begin position="133"/>
        <end position="155"/>
    </location>
</feature>
<dbReference type="SUPFAM" id="SSF55753">
    <property type="entry name" value="Actin depolymerizing proteins"/>
    <property type="match status" value="1"/>
</dbReference>
<feature type="compositionally biased region" description="Basic and acidic residues" evidence="1">
    <location>
        <begin position="156"/>
        <end position="170"/>
    </location>
</feature>